<dbReference type="HOGENOM" id="CLU_2803910_0_0_4"/>
<organism evidence="2 3">
    <name type="scientific">Bordetella bronchiseptica (strain ATCC BAA-588 / NCTC 13252 / RB50)</name>
    <name type="common">Alcaligenes bronchisepticus</name>
    <dbReference type="NCBI Taxonomy" id="257310"/>
    <lineage>
        <taxon>Bacteria</taxon>
        <taxon>Pseudomonadati</taxon>
        <taxon>Pseudomonadota</taxon>
        <taxon>Betaproteobacteria</taxon>
        <taxon>Burkholderiales</taxon>
        <taxon>Alcaligenaceae</taxon>
        <taxon>Bordetella</taxon>
    </lineage>
</organism>
<sequence>MLSSGSRVKGLVRPAAHRARTRPLDAAGAPHAMPGAGVPGQGPATPAPEAPAGEGGESREAKPLWNLRLVRSRYCGP</sequence>
<dbReference type="AlphaFoldDB" id="A0A0H3LIH5"/>
<dbReference type="EMBL" id="BX640438">
    <property type="protein sequence ID" value="CAE30986.1"/>
    <property type="molecule type" value="Genomic_DNA"/>
</dbReference>
<dbReference type="KEGG" id="bbr:BB0486"/>
<accession>A0A0H3LIH5</accession>
<evidence type="ECO:0000313" key="2">
    <source>
        <dbReference type="EMBL" id="CAE30986.1"/>
    </source>
</evidence>
<gene>
    <name evidence="2" type="ordered locus">BB0486</name>
</gene>
<name>A0A0H3LIH5_BORBR</name>
<protein>
    <submittedName>
        <fullName evidence="2">Uncharacterized protein</fullName>
    </submittedName>
</protein>
<reference evidence="2 3" key="1">
    <citation type="journal article" date="2003" name="Nat. Genet.">
        <title>Comparative analysis of the genome sequences of Bordetella pertussis, Bordetella parapertussis and Bordetella bronchiseptica.</title>
        <authorList>
            <person name="Parkhill J."/>
            <person name="Sebaihia M."/>
            <person name="Preston A."/>
            <person name="Murphy L.D."/>
            <person name="Thomson N.R."/>
            <person name="Harris D.E."/>
            <person name="Holden M.T.G."/>
            <person name="Churcher C.M."/>
            <person name="Bentley S.D."/>
            <person name="Mungall K.L."/>
            <person name="Cerdeno-Tarraga A.-M."/>
            <person name="Temple L."/>
            <person name="James K.D."/>
            <person name="Harris B."/>
            <person name="Quail M.A."/>
            <person name="Achtman M."/>
            <person name="Atkin R."/>
            <person name="Baker S."/>
            <person name="Basham D."/>
            <person name="Bason N."/>
            <person name="Cherevach I."/>
            <person name="Chillingworth T."/>
            <person name="Collins M."/>
            <person name="Cronin A."/>
            <person name="Davis P."/>
            <person name="Doggett J."/>
            <person name="Feltwell T."/>
            <person name="Goble A."/>
            <person name="Hamlin N."/>
            <person name="Hauser H."/>
            <person name="Holroyd S."/>
            <person name="Jagels K."/>
            <person name="Leather S."/>
            <person name="Moule S."/>
            <person name="Norberczak H."/>
            <person name="O'Neil S."/>
            <person name="Ormond D."/>
            <person name="Price C."/>
            <person name="Rabbinowitsch E."/>
            <person name="Rutter S."/>
            <person name="Sanders M."/>
            <person name="Saunders D."/>
            <person name="Seeger K."/>
            <person name="Sharp S."/>
            <person name="Simmonds M."/>
            <person name="Skelton J."/>
            <person name="Squares R."/>
            <person name="Squares S."/>
            <person name="Stevens K."/>
            <person name="Unwin L."/>
            <person name="Whitehead S."/>
            <person name="Barrell B.G."/>
            <person name="Maskell D.J."/>
        </authorList>
    </citation>
    <scope>NUCLEOTIDE SEQUENCE [LARGE SCALE GENOMIC DNA]</scope>
    <source>
        <strain evidence="2 3">ATCC BAA-588 / NCTC 13252 / RB50</strain>
    </source>
</reference>
<evidence type="ECO:0000313" key="3">
    <source>
        <dbReference type="Proteomes" id="UP000001027"/>
    </source>
</evidence>
<feature type="compositionally biased region" description="Low complexity" evidence="1">
    <location>
        <begin position="26"/>
        <end position="44"/>
    </location>
</feature>
<evidence type="ECO:0000256" key="1">
    <source>
        <dbReference type="SAM" id="MobiDB-lite"/>
    </source>
</evidence>
<dbReference type="Proteomes" id="UP000001027">
    <property type="component" value="Chromosome"/>
</dbReference>
<proteinExistence type="predicted"/>
<feature type="region of interest" description="Disordered" evidence="1">
    <location>
        <begin position="1"/>
        <end position="64"/>
    </location>
</feature>